<evidence type="ECO:0000256" key="3">
    <source>
        <dbReference type="ARBA" id="ARBA00023295"/>
    </source>
</evidence>
<reference evidence="5 6" key="1">
    <citation type="submission" date="2021-12" db="EMBL/GenBank/DDBJ databases">
        <title>Genome sequencing of bacteria with rrn-lacking chromosome and rrn-plasmid.</title>
        <authorList>
            <person name="Anda M."/>
            <person name="Iwasaki W."/>
        </authorList>
    </citation>
    <scope>NUCLEOTIDE SEQUENCE [LARGE SCALE GENOMIC DNA]</scope>
    <source>
        <strain evidence="5 6">NBRC 101262</strain>
        <plasmid evidence="5 6">pPP8</plasmid>
    </source>
</reference>
<dbReference type="SMART" id="SM00710">
    <property type="entry name" value="PbH1"/>
    <property type="match status" value="4"/>
</dbReference>
<dbReference type="Gene3D" id="2.160.20.10">
    <property type="entry name" value="Single-stranded right-handed beta-helix, Pectin lyase-like"/>
    <property type="match status" value="1"/>
</dbReference>
<dbReference type="Pfam" id="PF00295">
    <property type="entry name" value="Glyco_hydro_28"/>
    <property type="match status" value="1"/>
</dbReference>
<proteinExistence type="inferred from homology"/>
<sequence>MINKVIFGLFFVFLPFLLNAKSIDLGKLGAVADGQTVETELIQHAIDLVHQSGGGKVIFPEGKTMVSGTIFLKSNVSLIIGNGTTLMASSQIKDYSTNTFRTNYKEEPHMDRCFIFAEESSNIQISGGGTIDGNGYWKNFNNTVGRPMLLRIKHCEHIRINNITFVNPASWTSAFLYSNDIEVSNIRISSRVNNNGDGLDFDGCKNVRVSNSFFDTSDDCICLQGSLPEFPVEHITITNCNFTSKWAGIRIGLLSRSDFSSVTVSNCTFNDISDAGLKIQMNEGGKMKHMTFSNLTMTNVPRPIFMTLCRQKAYVDAPEELPAMGAIEGMNFNNIIVNNEQQDKNSAIFITGMPGYKINNLQLSNIQLYFSGGGNAEDSQKNISEYTPDVLNGWWPEFGLVGTLPSSVAYFRHINGLYINNVHAYLSNPDARKPIQLLDVTNHSMRDVFCNYQPIDTKEVIK</sequence>
<organism evidence="5 6">
    <name type="scientific">Persicobacter psychrovividus</name>
    <dbReference type="NCBI Taxonomy" id="387638"/>
    <lineage>
        <taxon>Bacteria</taxon>
        <taxon>Pseudomonadati</taxon>
        <taxon>Bacteroidota</taxon>
        <taxon>Cytophagia</taxon>
        <taxon>Cytophagales</taxon>
        <taxon>Persicobacteraceae</taxon>
        <taxon>Persicobacter</taxon>
    </lineage>
</organism>
<dbReference type="InterPro" id="IPR051801">
    <property type="entry name" value="GH28_Enzymes"/>
</dbReference>
<dbReference type="PANTHER" id="PTHR31339:SF9">
    <property type="entry name" value="PLASMIN AND FIBRONECTIN-BINDING PROTEIN A"/>
    <property type="match status" value="1"/>
</dbReference>
<gene>
    <name evidence="5" type="ORF">PEPS_45590</name>
</gene>
<protein>
    <recommendedName>
        <fullName evidence="7">Glycoside hydrolase family 28 protein</fullName>
    </recommendedName>
</protein>
<evidence type="ECO:0000313" key="6">
    <source>
        <dbReference type="Proteomes" id="UP001354989"/>
    </source>
</evidence>
<keyword evidence="3 4" id="KW-0326">Glycosidase</keyword>
<dbReference type="InterPro" id="IPR011050">
    <property type="entry name" value="Pectin_lyase_fold/virulence"/>
</dbReference>
<accession>A0ABM7VMN4</accession>
<evidence type="ECO:0000313" key="5">
    <source>
        <dbReference type="EMBL" id="BDD02279.1"/>
    </source>
</evidence>
<name>A0ABM7VMN4_9BACT</name>
<dbReference type="Proteomes" id="UP001354989">
    <property type="component" value="Plasmid pPP8"/>
</dbReference>
<keyword evidence="6" id="KW-1185">Reference proteome</keyword>
<evidence type="ECO:0000256" key="1">
    <source>
        <dbReference type="ARBA" id="ARBA00008834"/>
    </source>
</evidence>
<dbReference type="PANTHER" id="PTHR31339">
    <property type="entry name" value="PECTIN LYASE-RELATED"/>
    <property type="match status" value="1"/>
</dbReference>
<dbReference type="EMBL" id="AP025300">
    <property type="protein sequence ID" value="BDD02279.1"/>
    <property type="molecule type" value="Genomic_DNA"/>
</dbReference>
<evidence type="ECO:0008006" key="7">
    <source>
        <dbReference type="Google" id="ProtNLM"/>
    </source>
</evidence>
<dbReference type="InterPro" id="IPR000743">
    <property type="entry name" value="Glyco_hydro_28"/>
</dbReference>
<geneLocation type="plasmid" evidence="5 6">
    <name>pPP8</name>
</geneLocation>
<dbReference type="InterPro" id="IPR012334">
    <property type="entry name" value="Pectin_lyas_fold"/>
</dbReference>
<keyword evidence="2 4" id="KW-0378">Hydrolase</keyword>
<dbReference type="SUPFAM" id="SSF51126">
    <property type="entry name" value="Pectin lyase-like"/>
    <property type="match status" value="1"/>
</dbReference>
<dbReference type="RefSeq" id="WP_338399533.1">
    <property type="nucleotide sequence ID" value="NZ_AP025300.1"/>
</dbReference>
<keyword evidence="5" id="KW-0614">Plasmid</keyword>
<comment type="similarity">
    <text evidence="1 4">Belongs to the glycosyl hydrolase 28 family.</text>
</comment>
<dbReference type="InterPro" id="IPR006626">
    <property type="entry name" value="PbH1"/>
</dbReference>
<evidence type="ECO:0000256" key="4">
    <source>
        <dbReference type="RuleBase" id="RU361169"/>
    </source>
</evidence>
<evidence type="ECO:0000256" key="2">
    <source>
        <dbReference type="ARBA" id="ARBA00022801"/>
    </source>
</evidence>